<feature type="domain" description="Arm-like repeat" evidence="5">
    <location>
        <begin position="234"/>
        <end position="395"/>
    </location>
</feature>
<evidence type="ECO:0000313" key="6">
    <source>
        <dbReference type="EMBL" id="GJJ76144.1"/>
    </source>
</evidence>
<dbReference type="EMBL" id="BQFW01000012">
    <property type="protein sequence ID" value="GJJ76144.1"/>
    <property type="molecule type" value="Genomic_DNA"/>
</dbReference>
<keyword evidence="7" id="KW-1185">Reference proteome</keyword>
<gene>
    <name evidence="6" type="ORF">EMPS_08503</name>
</gene>
<evidence type="ECO:0000313" key="7">
    <source>
        <dbReference type="Proteomes" id="UP000827284"/>
    </source>
</evidence>
<keyword evidence="2" id="KW-0677">Repeat</keyword>
<dbReference type="PRINTS" id="PR00320">
    <property type="entry name" value="GPROTEINBRPT"/>
</dbReference>
<evidence type="ECO:0000256" key="4">
    <source>
        <dbReference type="SAM" id="MobiDB-lite"/>
    </source>
</evidence>
<dbReference type="Pfam" id="PF23948">
    <property type="entry name" value="ARM_5"/>
    <property type="match status" value="1"/>
</dbReference>
<dbReference type="SUPFAM" id="SSF52540">
    <property type="entry name" value="P-loop containing nucleoside triphosphate hydrolases"/>
    <property type="match status" value="1"/>
</dbReference>
<dbReference type="SUPFAM" id="SSF141571">
    <property type="entry name" value="Pentapeptide repeat-like"/>
    <property type="match status" value="1"/>
</dbReference>
<feature type="region of interest" description="Disordered" evidence="4">
    <location>
        <begin position="20"/>
        <end position="52"/>
    </location>
</feature>
<dbReference type="InterPro" id="IPR011047">
    <property type="entry name" value="Quinoprotein_ADH-like_sf"/>
</dbReference>
<feature type="compositionally biased region" description="Low complexity" evidence="4">
    <location>
        <begin position="33"/>
        <end position="43"/>
    </location>
</feature>
<protein>
    <recommendedName>
        <fullName evidence="5">Arm-like repeat domain-containing protein</fullName>
    </recommendedName>
</protein>
<dbReference type="Pfam" id="PF00805">
    <property type="entry name" value="Pentapeptide"/>
    <property type="match status" value="1"/>
</dbReference>
<reference evidence="6" key="1">
    <citation type="submission" date="2021-11" db="EMBL/GenBank/DDBJ databases">
        <authorList>
            <person name="Herlambang A."/>
            <person name="Guo Y."/>
            <person name="Takashima Y."/>
            <person name="Nishizawa T."/>
        </authorList>
    </citation>
    <scope>NUCLEOTIDE SEQUENCE</scope>
    <source>
        <strain evidence="6">E1425</strain>
    </source>
</reference>
<dbReference type="InterPro" id="IPR036322">
    <property type="entry name" value="WD40_repeat_dom_sf"/>
</dbReference>
<dbReference type="Gene3D" id="3.40.50.300">
    <property type="entry name" value="P-loop containing nucleotide triphosphate hydrolases"/>
    <property type="match status" value="1"/>
</dbReference>
<dbReference type="SUPFAM" id="SSF50978">
    <property type="entry name" value="WD40 repeat-like"/>
    <property type="match status" value="1"/>
</dbReference>
<feature type="repeat" description="WD" evidence="3">
    <location>
        <begin position="1587"/>
        <end position="1628"/>
    </location>
</feature>
<dbReference type="Gene3D" id="2.160.20.80">
    <property type="entry name" value="E3 ubiquitin-protein ligase SopA"/>
    <property type="match status" value="1"/>
</dbReference>
<dbReference type="InterPro" id="IPR056251">
    <property type="entry name" value="Arm_rpt_dom"/>
</dbReference>
<dbReference type="CDD" id="cd00200">
    <property type="entry name" value="WD40"/>
    <property type="match status" value="1"/>
</dbReference>
<dbReference type="SUPFAM" id="SSF50998">
    <property type="entry name" value="Quinoprotein alcohol dehydrogenase-like"/>
    <property type="match status" value="1"/>
</dbReference>
<dbReference type="PROSITE" id="PS50082">
    <property type="entry name" value="WD_REPEATS_2"/>
    <property type="match status" value="6"/>
</dbReference>
<feature type="repeat" description="WD" evidence="3">
    <location>
        <begin position="1244"/>
        <end position="1285"/>
    </location>
</feature>
<feature type="repeat" description="WD" evidence="3">
    <location>
        <begin position="1416"/>
        <end position="1449"/>
    </location>
</feature>
<dbReference type="PROSITE" id="PS50294">
    <property type="entry name" value="WD_REPEATS_REGION"/>
    <property type="match status" value="4"/>
</dbReference>
<organism evidence="6 7">
    <name type="scientific">Entomortierella parvispora</name>
    <dbReference type="NCBI Taxonomy" id="205924"/>
    <lineage>
        <taxon>Eukaryota</taxon>
        <taxon>Fungi</taxon>
        <taxon>Fungi incertae sedis</taxon>
        <taxon>Mucoromycota</taxon>
        <taxon>Mortierellomycotina</taxon>
        <taxon>Mortierellomycetes</taxon>
        <taxon>Mortierellales</taxon>
        <taxon>Mortierellaceae</taxon>
        <taxon>Entomortierella</taxon>
    </lineage>
</organism>
<name>A0A9P3HG48_9FUNG</name>
<keyword evidence="1 3" id="KW-0853">WD repeat</keyword>
<proteinExistence type="predicted"/>
<dbReference type="PROSITE" id="PS00678">
    <property type="entry name" value="WD_REPEATS_1"/>
    <property type="match status" value="3"/>
</dbReference>
<dbReference type="SMART" id="SM00320">
    <property type="entry name" value="WD40"/>
    <property type="match status" value="11"/>
</dbReference>
<feature type="repeat" description="WD" evidence="3">
    <location>
        <begin position="1466"/>
        <end position="1507"/>
    </location>
</feature>
<reference evidence="6" key="2">
    <citation type="journal article" date="2022" name="Microbiol. Resour. Announc.">
        <title>Whole-Genome Sequence of Entomortierella parvispora E1425, a Mucoromycotan Fungus Associated with Burkholderiaceae-Related Endosymbiotic Bacteria.</title>
        <authorList>
            <person name="Herlambang A."/>
            <person name="Guo Y."/>
            <person name="Takashima Y."/>
            <person name="Narisawa K."/>
            <person name="Ohta H."/>
            <person name="Nishizawa T."/>
        </authorList>
    </citation>
    <scope>NUCLEOTIDE SEQUENCE</scope>
    <source>
        <strain evidence="6">E1425</strain>
    </source>
</reference>
<comment type="caution">
    <text evidence="6">The sequence shown here is derived from an EMBL/GenBank/DDBJ whole genome shotgun (WGS) entry which is preliminary data.</text>
</comment>
<dbReference type="InterPro" id="IPR001646">
    <property type="entry name" value="5peptide_repeat"/>
</dbReference>
<dbReference type="PANTHER" id="PTHR19879">
    <property type="entry name" value="TRANSCRIPTION INITIATION FACTOR TFIID"/>
    <property type="match status" value="1"/>
</dbReference>
<evidence type="ECO:0000256" key="3">
    <source>
        <dbReference type="PROSITE-ProRule" id="PRU00221"/>
    </source>
</evidence>
<accession>A0A9P3HG48</accession>
<dbReference type="Gene3D" id="2.130.10.10">
    <property type="entry name" value="YVTN repeat-like/Quinoprotein amine dehydrogenase"/>
    <property type="match status" value="4"/>
</dbReference>
<dbReference type="InterPro" id="IPR001680">
    <property type="entry name" value="WD40_rpt"/>
</dbReference>
<dbReference type="Proteomes" id="UP000827284">
    <property type="component" value="Unassembled WGS sequence"/>
</dbReference>
<evidence type="ECO:0000259" key="5">
    <source>
        <dbReference type="Pfam" id="PF23948"/>
    </source>
</evidence>
<dbReference type="InterPro" id="IPR020472">
    <property type="entry name" value="WD40_PAC1"/>
</dbReference>
<evidence type="ECO:0000256" key="2">
    <source>
        <dbReference type="ARBA" id="ARBA00022737"/>
    </source>
</evidence>
<dbReference type="InterPro" id="IPR019775">
    <property type="entry name" value="WD40_repeat_CS"/>
</dbReference>
<sequence length="1810" mass="203661">MAPAPNYVFSTQGPFPIISSSSSYTKDERGSGSHHSSVASLSGTPGTARINAPNPLEHIAQSNSIRGNQTISSQEVVPIGPNSKAPTVIPTTSNVSHYISGLATSISDTSHFTVGASQELKQSSNSTTRTTAAIFQNPGITDATSSQKLQYHPSATLPSAGADPSVDRRKPITIPVPGDDELIEDTIQLFYCARLLEKGRSHSRLLSPALSTKPSHTIHSDDQDEWIRYIGDNPLEKEHLYNLMSRMARKFVTLSTRDPASIQEVVLIGPFLIKDYHHELARIFLQEFQRKTALDANILLGLVQLIREAPSDSFMFDDLARILGPIRKRLEATAGRDAEYTVYLIHAVTVLLTAMGACSTKDQGFEECEPLFRIFSALQKHKYPPVKFQAKYAKKVMISIFSRGVMENDANFAQTANWPQKLMRMVRRSFSRNQWFQDVQQAMGFVRNHLLSDLYKLVHKGSSTGNINFKWHICQLLGEIAVDPTWNDDDHHKALTLLYEYANINGSVRHDPVIRRWALTILRHVTEFPLTSIPVGIYDPQAIYEKAFRERKQSFVCGFKERGVEPFKIAHPVMSRLSLPSTSPLLHKVNSDPDVELAINRLHRQRYRVYNRREIYIQLLSKPNIRASEDVLVELQERTREFLGGKSEVLLVLGDSGAGKSTFGLHLENELWAEYEPGGPIPLFIDLKTIEASDKDMIHQYLEDLGFFTDQQIESMQRSRRFILICDGYDECHKWTNLHTKNRFNRPRQWQAKMIVTCRTQYLGPNYRNYFEPESAPSTSPNFAYESDIFEEAVIVPFRATQIKEYVELFNKMPKTVENPAMEQEWSIEWYMERLKRITHLMEMAKNPFMLKMIVDVLPRIPKNTTKLTRVELYDHFVDLHFESEHRRLLNQQSSGKMDNGTLSAFTQFRNNEFISLGLNFSKQLSRCIFKEQQGINSVTYSTVQDRGTWKETFFGFSARARLLQESTQLVCRENRQDIRQLIRHKIRTARKRNSYEFSHRSIMEYFYSCLIFDPRGNAPQLDLAACLDSADGPIPVVNHPLGQTSIVSESSILHFLAERIYQSEEFYIQLQRILQLSKVEATFRRAASNSITILVRAGVRFNGNDLRGIQIPGADLSEGKFDSAQLQGANLIDVCLKSAWLRQVDLSGAIMTNVLLGENTYSEVPDLWSSAISSDGMMLVAGLETGDVQIYDLTDFCLRHTFRGHSRIVRSVDFSNDCSLVASGSDDGAVRVWNLKGRKNCAFLGHSCPVYCVAFAPDSERLASAGDDGTTRIWDIESESCVLTLETDFAMEMAVVNELTVSWSPCGRQIATGAALSRELVLWNAETGEIERTLEADGEDMVVYSRQGKLLAIGSRAELIDLASDTETNKPVVINCGTTAARAIFSQDEQTIVLACVNGSIQFWDGISGSYIACLNGHTSVVVGIAILGDQRLVSASRDGTVRFWQLDDELGSKEKSFNLPSPHRRGHTFDARYLVYSPSGEYLLSTSDESWVLLWDAASGTCRQFLELDRGPKMMSLSPNGRRLAVASRVYQLDYTEGRKEDSRFDNLADKAVFSPCGRWMASWDYGRVLKLWDLLSEDDPARLLEGFPARVTKLKFSPSGCQLISLSGNGTIILWDTERAEKIENLKISGSNFSFSPCGNVLVILDGISVYLWDLQERRGALLVAELEGIANCVEWSPCGSWIAMGHEDRTVRLWRMSDGGSGPVRSEEIVILDIFSPVSCLTWSPTDPLEFAIGCFDGSVFVWRVAEVQGSFRVELVWDSSASRLTVTGARIDHVSGLKSMQRNMLMQRGAIDESNVVDYEPASPI</sequence>
<dbReference type="Pfam" id="PF00400">
    <property type="entry name" value="WD40"/>
    <property type="match status" value="7"/>
</dbReference>
<feature type="repeat" description="WD" evidence="3">
    <location>
        <begin position="1203"/>
        <end position="1237"/>
    </location>
</feature>
<dbReference type="PANTHER" id="PTHR19879:SF9">
    <property type="entry name" value="TRANSCRIPTION INITIATION FACTOR TFIID SUBUNIT 5"/>
    <property type="match status" value="1"/>
</dbReference>
<dbReference type="InterPro" id="IPR027417">
    <property type="entry name" value="P-loop_NTPase"/>
</dbReference>
<feature type="repeat" description="WD" evidence="3">
    <location>
        <begin position="1667"/>
        <end position="1703"/>
    </location>
</feature>
<evidence type="ECO:0000256" key="1">
    <source>
        <dbReference type="ARBA" id="ARBA00022574"/>
    </source>
</evidence>
<dbReference type="InterPro" id="IPR015943">
    <property type="entry name" value="WD40/YVTN_repeat-like_dom_sf"/>
</dbReference>